<dbReference type="FunFam" id="1.10.10.60:FF:000141">
    <property type="entry name" value="TetR family transcriptional regulator"/>
    <property type="match status" value="1"/>
</dbReference>
<evidence type="ECO:0000256" key="4">
    <source>
        <dbReference type="ARBA" id="ARBA00023163"/>
    </source>
</evidence>
<dbReference type="Pfam" id="PF00440">
    <property type="entry name" value="TetR_N"/>
    <property type="match status" value="1"/>
</dbReference>
<gene>
    <name evidence="7" type="ORF">SAMN05192548_100342</name>
</gene>
<dbReference type="PANTHER" id="PTHR30055">
    <property type="entry name" value="HTH-TYPE TRANSCRIPTIONAL REGULATOR RUTR"/>
    <property type="match status" value="1"/>
</dbReference>
<dbReference type="Gene3D" id="1.10.357.10">
    <property type="entry name" value="Tetracycline Repressor, domain 2"/>
    <property type="match status" value="1"/>
</dbReference>
<evidence type="ECO:0000259" key="6">
    <source>
        <dbReference type="PROSITE" id="PS50977"/>
    </source>
</evidence>
<reference evidence="7 8" key="1">
    <citation type="submission" date="2016-11" db="EMBL/GenBank/DDBJ databases">
        <authorList>
            <person name="Jaros S."/>
            <person name="Januszkiewicz K."/>
            <person name="Wedrychowicz H."/>
        </authorList>
    </citation>
    <scope>NUCLEOTIDE SEQUENCE [LARGE SCALE GENOMIC DNA]</scope>
    <source>
        <strain evidence="7 8">LMG 20594</strain>
    </source>
</reference>
<dbReference type="InterPro" id="IPR023772">
    <property type="entry name" value="DNA-bd_HTH_TetR-type_CS"/>
</dbReference>
<dbReference type="PRINTS" id="PR00455">
    <property type="entry name" value="HTHTETR"/>
</dbReference>
<evidence type="ECO:0000313" key="8">
    <source>
        <dbReference type="Proteomes" id="UP000184395"/>
    </source>
</evidence>
<dbReference type="SUPFAM" id="SSF46689">
    <property type="entry name" value="Homeodomain-like"/>
    <property type="match status" value="1"/>
</dbReference>
<dbReference type="PROSITE" id="PS01081">
    <property type="entry name" value="HTH_TETR_1"/>
    <property type="match status" value="1"/>
</dbReference>
<dbReference type="InterPro" id="IPR050109">
    <property type="entry name" value="HTH-type_TetR-like_transc_reg"/>
</dbReference>
<proteinExistence type="predicted"/>
<evidence type="ECO:0000313" key="7">
    <source>
        <dbReference type="EMBL" id="SHJ53607.1"/>
    </source>
</evidence>
<protein>
    <submittedName>
        <fullName evidence="7">Transcriptional regulator, TetR family</fullName>
    </submittedName>
</protein>
<organism evidence="7 8">
    <name type="scientific">Paraburkholderia terricola</name>
    <dbReference type="NCBI Taxonomy" id="169427"/>
    <lineage>
        <taxon>Bacteria</taxon>
        <taxon>Pseudomonadati</taxon>
        <taxon>Pseudomonadota</taxon>
        <taxon>Betaproteobacteria</taxon>
        <taxon>Burkholderiales</taxon>
        <taxon>Burkholderiaceae</taxon>
        <taxon>Paraburkholderia</taxon>
    </lineage>
</organism>
<evidence type="ECO:0000256" key="3">
    <source>
        <dbReference type="ARBA" id="ARBA00023125"/>
    </source>
</evidence>
<keyword evidence="3 5" id="KW-0238">DNA-binding</keyword>
<evidence type="ECO:0000256" key="2">
    <source>
        <dbReference type="ARBA" id="ARBA00023015"/>
    </source>
</evidence>
<keyword evidence="2" id="KW-0805">Transcription regulation</keyword>
<keyword evidence="4" id="KW-0804">Transcription</keyword>
<evidence type="ECO:0000256" key="1">
    <source>
        <dbReference type="ARBA" id="ARBA00022491"/>
    </source>
</evidence>
<dbReference type="PROSITE" id="PS50977">
    <property type="entry name" value="HTH_TETR_2"/>
    <property type="match status" value="1"/>
</dbReference>
<dbReference type="AlphaFoldDB" id="A0A1M6K3T4"/>
<accession>A0A1M6K3T4</accession>
<dbReference type="GO" id="GO:0000976">
    <property type="term" value="F:transcription cis-regulatory region binding"/>
    <property type="evidence" value="ECO:0007669"/>
    <property type="project" value="TreeGrafter"/>
</dbReference>
<feature type="DNA-binding region" description="H-T-H motif" evidence="5">
    <location>
        <begin position="41"/>
        <end position="60"/>
    </location>
</feature>
<dbReference type="Proteomes" id="UP000184395">
    <property type="component" value="Unassembled WGS sequence"/>
</dbReference>
<evidence type="ECO:0000256" key="5">
    <source>
        <dbReference type="PROSITE-ProRule" id="PRU00335"/>
    </source>
</evidence>
<dbReference type="Gene3D" id="1.10.10.60">
    <property type="entry name" value="Homeodomain-like"/>
    <property type="match status" value="1"/>
</dbReference>
<dbReference type="InterPro" id="IPR039536">
    <property type="entry name" value="TetR_C_Proteobacteria"/>
</dbReference>
<dbReference type="InterPro" id="IPR001647">
    <property type="entry name" value="HTH_TetR"/>
</dbReference>
<dbReference type="GO" id="GO:0003700">
    <property type="term" value="F:DNA-binding transcription factor activity"/>
    <property type="evidence" value="ECO:0007669"/>
    <property type="project" value="TreeGrafter"/>
</dbReference>
<name>A0A1M6K3T4_9BURK</name>
<dbReference type="PANTHER" id="PTHR30055:SF119">
    <property type="entry name" value="NALC"/>
    <property type="match status" value="1"/>
</dbReference>
<feature type="domain" description="HTH tetR-type" evidence="6">
    <location>
        <begin position="18"/>
        <end position="78"/>
    </location>
</feature>
<dbReference type="STRING" id="169427.SAMN05192548_100342"/>
<dbReference type="InterPro" id="IPR009057">
    <property type="entry name" value="Homeodomain-like_sf"/>
</dbReference>
<dbReference type="EMBL" id="FRAB01000003">
    <property type="protein sequence ID" value="SHJ53607.1"/>
    <property type="molecule type" value="Genomic_DNA"/>
</dbReference>
<dbReference type="Pfam" id="PF14246">
    <property type="entry name" value="TetR_C_7"/>
    <property type="match status" value="1"/>
</dbReference>
<sequence length="217" mass="23935">MNLPAKHRKASGMRKKTEEKRQAIVDAAFEVFSETSFEQASMSDIAARAGASKATLYGYFQSKEEMFFEVMHECAAHEIKGAFALLKTSVPIREALTSFGKHYLIAILKPQLLAVRRLAIHEGGRSHVGALFYERGPKLGWQTVANFLQQSCEAGHLRKCNVTVATAHLRALFEAELAELCLLGVPTDTSARNITQVVNRALDVFMAAYGGSTEKSR</sequence>
<keyword evidence="1" id="KW-0678">Repressor</keyword>